<accession>A0A4R3JD14</accession>
<protein>
    <recommendedName>
        <fullName evidence="6">TVP38/TMEM64 family membrane protein</fullName>
    </recommendedName>
</protein>
<evidence type="ECO:0000256" key="2">
    <source>
        <dbReference type="ARBA" id="ARBA00022475"/>
    </source>
</evidence>
<feature type="transmembrane region" description="Helical" evidence="6">
    <location>
        <begin position="50"/>
        <end position="69"/>
    </location>
</feature>
<evidence type="ECO:0000256" key="4">
    <source>
        <dbReference type="ARBA" id="ARBA00022989"/>
    </source>
</evidence>
<evidence type="ECO:0000256" key="6">
    <source>
        <dbReference type="RuleBase" id="RU366058"/>
    </source>
</evidence>
<dbReference type="AlphaFoldDB" id="A0A4R3JD14"/>
<proteinExistence type="inferred from homology"/>
<name>A0A4R3JD14_9PROT</name>
<comment type="similarity">
    <text evidence="6">Belongs to the TVP38/TMEM64 family.</text>
</comment>
<dbReference type="Pfam" id="PF09335">
    <property type="entry name" value="VTT_dom"/>
    <property type="match status" value="1"/>
</dbReference>
<evidence type="ECO:0000313" key="10">
    <source>
        <dbReference type="Proteomes" id="UP000295304"/>
    </source>
</evidence>
<feature type="transmembrane region" description="Helical" evidence="6">
    <location>
        <begin position="190"/>
        <end position="208"/>
    </location>
</feature>
<keyword evidence="4 6" id="KW-1133">Transmembrane helix</keyword>
<organism evidence="9 10">
    <name type="scientific">Varunaivibrio sulfuroxidans</name>
    <dbReference type="NCBI Taxonomy" id="1773489"/>
    <lineage>
        <taxon>Bacteria</taxon>
        <taxon>Pseudomonadati</taxon>
        <taxon>Pseudomonadota</taxon>
        <taxon>Alphaproteobacteria</taxon>
        <taxon>Rhodospirillales</taxon>
        <taxon>Magnetovibrionaceae</taxon>
        <taxon>Varunaivibrio</taxon>
    </lineage>
</organism>
<dbReference type="Proteomes" id="UP000295304">
    <property type="component" value="Unassembled WGS sequence"/>
</dbReference>
<dbReference type="EMBL" id="SLZW01000003">
    <property type="protein sequence ID" value="TCS63567.1"/>
    <property type="molecule type" value="Genomic_DNA"/>
</dbReference>
<dbReference type="GO" id="GO:0005886">
    <property type="term" value="C:plasma membrane"/>
    <property type="evidence" value="ECO:0007669"/>
    <property type="project" value="UniProtKB-SubCell"/>
</dbReference>
<evidence type="ECO:0000256" key="7">
    <source>
        <dbReference type="SAM" id="MobiDB-lite"/>
    </source>
</evidence>
<reference evidence="9 10" key="1">
    <citation type="submission" date="2019-03" db="EMBL/GenBank/DDBJ databases">
        <title>Genomic Encyclopedia of Type Strains, Phase IV (KMG-IV): sequencing the most valuable type-strain genomes for metagenomic binning, comparative biology and taxonomic classification.</title>
        <authorList>
            <person name="Goeker M."/>
        </authorList>
    </citation>
    <scope>NUCLEOTIDE SEQUENCE [LARGE SCALE GENOMIC DNA]</scope>
    <source>
        <strain evidence="9 10">DSM 101688</strain>
    </source>
</reference>
<keyword evidence="5 6" id="KW-0472">Membrane</keyword>
<gene>
    <name evidence="9" type="ORF">EDD55_103190</name>
</gene>
<dbReference type="InterPro" id="IPR015414">
    <property type="entry name" value="TMEM64"/>
</dbReference>
<comment type="subcellular location">
    <subcellularLocation>
        <location evidence="1 6">Cell membrane</location>
        <topology evidence="1 6">Multi-pass membrane protein</topology>
    </subcellularLocation>
</comment>
<sequence>MNPKVLIRGFIVIATLIAAGYLLRALESGVLLDASWIDTAVRGHGVKGDIIFIAAVTIATAVGLPRQAISFLGGYGFGFLAGTGLALAGSILGCLLAFYYARFVGRAFVTARYPDKVRKIDSFLHDHTFTMTLIVRLLPVGSNAVTNLAAGVSSVRSRPFLSGSALGYLPQTMIFALMGSGIAIDPTLRIGVGVVLFVTSSLLGVYLYRKLRHGKKLDDAVDSEIGGDALAPPLNEGRGPLDASGERQK</sequence>
<dbReference type="InterPro" id="IPR032816">
    <property type="entry name" value="VTT_dom"/>
</dbReference>
<keyword evidence="3 6" id="KW-0812">Transmembrane</keyword>
<feature type="transmembrane region" description="Helical" evidence="6">
    <location>
        <begin position="6"/>
        <end position="23"/>
    </location>
</feature>
<dbReference type="PANTHER" id="PTHR12677">
    <property type="entry name" value="GOLGI APPARATUS MEMBRANE PROTEIN TVP38-RELATED"/>
    <property type="match status" value="1"/>
</dbReference>
<evidence type="ECO:0000313" key="9">
    <source>
        <dbReference type="EMBL" id="TCS63567.1"/>
    </source>
</evidence>
<keyword evidence="10" id="KW-1185">Reference proteome</keyword>
<keyword evidence="2 6" id="KW-1003">Cell membrane</keyword>
<dbReference type="PANTHER" id="PTHR12677:SF59">
    <property type="entry name" value="GOLGI APPARATUS MEMBRANE PROTEIN TVP38-RELATED"/>
    <property type="match status" value="1"/>
</dbReference>
<feature type="transmembrane region" description="Helical" evidence="6">
    <location>
        <begin position="75"/>
        <end position="100"/>
    </location>
</feature>
<evidence type="ECO:0000256" key="5">
    <source>
        <dbReference type="ARBA" id="ARBA00023136"/>
    </source>
</evidence>
<evidence type="ECO:0000256" key="3">
    <source>
        <dbReference type="ARBA" id="ARBA00022692"/>
    </source>
</evidence>
<comment type="caution">
    <text evidence="9">The sequence shown here is derived from an EMBL/GenBank/DDBJ whole genome shotgun (WGS) entry which is preliminary data.</text>
</comment>
<feature type="domain" description="VTT" evidence="8">
    <location>
        <begin position="64"/>
        <end position="180"/>
    </location>
</feature>
<dbReference type="RefSeq" id="WP_243644733.1">
    <property type="nucleotide sequence ID" value="NZ_CP119676.1"/>
</dbReference>
<feature type="region of interest" description="Disordered" evidence="7">
    <location>
        <begin position="224"/>
        <end position="249"/>
    </location>
</feature>
<feature type="transmembrane region" description="Helical" evidence="6">
    <location>
        <begin position="165"/>
        <end position="184"/>
    </location>
</feature>
<evidence type="ECO:0000259" key="8">
    <source>
        <dbReference type="Pfam" id="PF09335"/>
    </source>
</evidence>
<evidence type="ECO:0000256" key="1">
    <source>
        <dbReference type="ARBA" id="ARBA00004651"/>
    </source>
</evidence>